<organism evidence="1 2">
    <name type="scientific">Arenimonas terrae</name>
    <dbReference type="NCBI Taxonomy" id="2546226"/>
    <lineage>
        <taxon>Bacteria</taxon>
        <taxon>Pseudomonadati</taxon>
        <taxon>Pseudomonadota</taxon>
        <taxon>Gammaproteobacteria</taxon>
        <taxon>Lysobacterales</taxon>
        <taxon>Lysobacteraceae</taxon>
        <taxon>Arenimonas</taxon>
    </lineage>
</organism>
<dbReference type="InterPro" id="IPR007396">
    <property type="entry name" value="TR_PAI2-type"/>
</dbReference>
<dbReference type="AlphaFoldDB" id="A0A5C4RU75"/>
<dbReference type="PIRSF" id="PIRSF010372">
    <property type="entry name" value="PaiB"/>
    <property type="match status" value="1"/>
</dbReference>
<comment type="caution">
    <text evidence="1">The sequence shown here is derived from an EMBL/GenBank/DDBJ whole genome shotgun (WGS) entry which is preliminary data.</text>
</comment>
<dbReference type="PANTHER" id="PTHR35802:SF1">
    <property type="entry name" value="PROTEASE SYNTHASE AND SPORULATION PROTEIN PAI 2"/>
    <property type="match status" value="1"/>
</dbReference>
<dbReference type="PANTHER" id="PTHR35802">
    <property type="entry name" value="PROTEASE SYNTHASE AND SPORULATION PROTEIN PAI 2"/>
    <property type="match status" value="1"/>
</dbReference>
<dbReference type="OrthoDB" id="9794948at2"/>
<accession>A0A5C4RU75</accession>
<gene>
    <name evidence="1" type="ORF">E1B00_01560</name>
</gene>
<dbReference type="EMBL" id="SMDR01000001">
    <property type="protein sequence ID" value="TNJ34502.1"/>
    <property type="molecule type" value="Genomic_DNA"/>
</dbReference>
<name>A0A5C4RU75_9GAMM</name>
<evidence type="ECO:0000313" key="2">
    <source>
        <dbReference type="Proteomes" id="UP000305760"/>
    </source>
</evidence>
<proteinExistence type="predicted"/>
<sequence length="211" mass="23467">MYTPRHFAETELAGLDRLMARDAFATLVTVADGLPFVSHLPVLYRRDGDTIELRGHWSRANPQWRHTGPALAIVHGPHAYVSPGWYTDKVAQARVPTWNYAVAHLSGTLEVHEEPDFLAAVVADLSERHEAAVGSDWRYEPDNAAHVTQLRGIVGFRLAVTAVELKFKLSQNHPEANVRKAAAALAASPREADREIATLMTERLHRREQGS</sequence>
<dbReference type="InterPro" id="IPR012349">
    <property type="entry name" value="Split_barrel_FMN-bd"/>
</dbReference>
<protein>
    <submittedName>
        <fullName evidence="1">FMN-binding negative transcriptional regulator</fullName>
    </submittedName>
</protein>
<dbReference type="Proteomes" id="UP000305760">
    <property type="component" value="Unassembled WGS sequence"/>
</dbReference>
<dbReference type="Gene3D" id="2.30.110.10">
    <property type="entry name" value="Electron Transport, Fmn-binding Protein, Chain A"/>
    <property type="match status" value="1"/>
</dbReference>
<evidence type="ECO:0000313" key="1">
    <source>
        <dbReference type="EMBL" id="TNJ34502.1"/>
    </source>
</evidence>
<reference evidence="1 2" key="1">
    <citation type="submission" date="2019-03" db="EMBL/GenBank/DDBJ databases">
        <title>Arenimonas daejeonensis sp. nov., isolated from compost.</title>
        <authorList>
            <person name="Jeon C.O."/>
        </authorList>
    </citation>
    <scope>NUCLEOTIDE SEQUENCE [LARGE SCALE GENOMIC DNA]</scope>
    <source>
        <strain evidence="1 2">R29</strain>
    </source>
</reference>
<keyword evidence="2" id="KW-1185">Reference proteome</keyword>
<dbReference type="SUPFAM" id="SSF50475">
    <property type="entry name" value="FMN-binding split barrel"/>
    <property type="match status" value="1"/>
</dbReference>
<dbReference type="Pfam" id="PF04299">
    <property type="entry name" value="FMN_bind_2"/>
    <property type="match status" value="1"/>
</dbReference>
<dbReference type="RefSeq" id="WP_139444949.1">
    <property type="nucleotide sequence ID" value="NZ_SMDR01000001.1"/>
</dbReference>